<keyword evidence="6" id="KW-1185">Reference proteome</keyword>
<dbReference type="Gene3D" id="2.60.40.10">
    <property type="entry name" value="Immunoglobulins"/>
    <property type="match status" value="1"/>
</dbReference>
<accession>A0A974BHU8</accession>
<protein>
    <submittedName>
        <fullName evidence="5">S-layer homology domain-containing protein</fullName>
    </submittedName>
</protein>
<organism evidence="5 6">
    <name type="scientific">Sedimentibacter hydroxybenzoicus DSM 7310</name>
    <dbReference type="NCBI Taxonomy" id="1123245"/>
    <lineage>
        <taxon>Bacteria</taxon>
        <taxon>Bacillati</taxon>
        <taxon>Bacillota</taxon>
        <taxon>Tissierellia</taxon>
        <taxon>Sedimentibacter</taxon>
    </lineage>
</organism>
<evidence type="ECO:0000256" key="3">
    <source>
        <dbReference type="SAM" id="SignalP"/>
    </source>
</evidence>
<dbReference type="SUPFAM" id="SSF69360">
    <property type="entry name" value="Cell wall binding repeat"/>
    <property type="match status" value="1"/>
</dbReference>
<dbReference type="Gene3D" id="2.10.270.10">
    <property type="entry name" value="Cholin Binding"/>
    <property type="match status" value="1"/>
</dbReference>
<dbReference type="PROSITE" id="PS51272">
    <property type="entry name" value="SLH"/>
    <property type="match status" value="3"/>
</dbReference>
<dbReference type="PROSITE" id="PS51170">
    <property type="entry name" value="CW"/>
    <property type="match status" value="1"/>
</dbReference>
<feature type="domain" description="SLH" evidence="4">
    <location>
        <begin position="1722"/>
        <end position="1781"/>
    </location>
</feature>
<evidence type="ECO:0000313" key="5">
    <source>
        <dbReference type="EMBL" id="NYB73201.1"/>
    </source>
</evidence>
<dbReference type="CDD" id="cd00063">
    <property type="entry name" value="FN3"/>
    <property type="match status" value="1"/>
</dbReference>
<dbReference type="InterPro" id="IPR018337">
    <property type="entry name" value="Cell_wall/Cho-bd_repeat"/>
</dbReference>
<feature type="chain" id="PRO_5037409053" evidence="3">
    <location>
        <begin position="31"/>
        <end position="2009"/>
    </location>
</feature>
<dbReference type="InterPro" id="IPR013783">
    <property type="entry name" value="Ig-like_fold"/>
</dbReference>
<dbReference type="RefSeq" id="WP_179236886.1">
    <property type="nucleotide sequence ID" value="NZ_JACBNQ010000002.1"/>
</dbReference>
<feature type="repeat" description="Cell wall-binding" evidence="2">
    <location>
        <begin position="1970"/>
        <end position="1989"/>
    </location>
</feature>
<dbReference type="InterPro" id="IPR036116">
    <property type="entry name" value="FN3_sf"/>
</dbReference>
<feature type="domain" description="SLH" evidence="4">
    <location>
        <begin position="1849"/>
        <end position="1912"/>
    </location>
</feature>
<evidence type="ECO:0000313" key="6">
    <source>
        <dbReference type="Proteomes" id="UP000611629"/>
    </source>
</evidence>
<sequence>MKQKFMFRRVMAAVMTVVMFFTLFPASAFAYVGAMRRDVGGIAVGSKDGYYYLQNSYIGFYIRLQDGNMITVPSQKTLEDVKKMGATETYSFYAQTFTGGEIDPIKTDVSQPIYPRSKGATIIQDAENPKLSQNFLFDNGTRIDITYELVRLDKGAQTGNNGKIIEYDDSDSGRTWGVLAQVKISNAPKNTSIRVITRHNGFGSVGHNIAGSPRMGFYTHTYDYPSDKTTRTHYSSLLYPTSDAIKPVQGERYISEVYTDSFSYANQFVALGGYVNIMGEAWDGHGNWIPTLHSGIRGHLHSGIRGYAHSFHYSPVNSTVSVNHDFGFDESSWALWGFRDLYEFGATNIPPDPATIPTNAACLGIVKNANAFSAQPGENETELKTRYGSNLVAVFRGTFEQSSGNFVFKNGAVQLSPSLTATWDGSGEFIVASNGSVTAKNVHLSTPTFKCYKPNTAPDSSLKFSYTDGKLKIEMEPDKNAAIIHIDIPGARCRLESVTADMLGNLIFTGDMGISTPFIDAAKIEMKRLGMGTKNSAFVINGVEASGSIDTEKLMGLEIGSASAEINTFEGEERYAFELEVNVFDLFEAEGELELTRIYTGALIPNTLILGASSEVGVPLVPPIVVGEFNGLRGGFKDLAKTINGDYSAIPPLRLTVGAKGSVLEIIEGWYDITVGAGYYEAKLSDGKIFEMEIIDEYSWYVGLGGDVRKYSNKEYKGLSVNGGMKLDVAITKDKPFIRAGGAINASAFSGISNDGKNMYVMLGADGKIYGMVQIPEEAWALGDMTLMSAQIDLALGGQTEFSIANTTVEEAAKNAFRNISGYGGVAYTGTFVGLPFRIYYIFQDKNVGIKVGAWWEKFEPFNPGPYKQALLNESTGEQTGILVMNDNFVLLASSRPDIMGISGSTTPSGITAKSAYASGITGVDINEIGTTGKKYEVEISDSVDPNLLAVSLILKNGSGATSEELFEDIKNKITNPDYTTFSAIRAKFNSDGEITNEGTANTFLGENYVTVKLPVGGTWTFDSSGEPFDIVCYYASPYASLDNMSINADGKMTGQVEDMDSSASYILRTYLGDEKGATDYLLSQSDVPVNGEINESIPLIGGAVPTGSYYVTTVLLEEINDDFDGNKAVDEDEIAFIRTHAYEFDNMVDYNNDIQPKKPLNVGLKSIGSEVMRASWKKPAGDPVDGYYIRLYQKDGSKWISTGANYLLKSDDLDENAGGEYTLDMAVTAGNGDDTLSPLEADKDYKIGITAFKYIDGNFPVESEEAESFECRLPKAVFPKLTYLPEPFVESENSMKLFYINGSSLLQINSFVNGNWTPTRMVVARMDTDAVIAETDGVDDMSPMLSFYTPEDFEGALNLMVTATSAQGDITVDYIGLRLDDVPPMITLDSDSFVANYNTGEFSITGATESNAAVVLATPVITADGTNGVSIDNLSNDQIKADENGAFTLKGHLNPASNNFTAADSGVIILQAKDAAGNASEAASAQIVRGGKSQGSGPTGAAAPAVSGIVIAPEESPVHPVTVVIPVENKNIEDKDISDAIAKAQLYAKEHGKTANGISVVLDMGDLMSVTLSRTALNSLVSAGVTELAINGTNVSLGLDLKALKEILNQSSGDVTITIAPATGLSEQAQSLIGNRPVYNVTISYFSDRKIVNVSSLGNGTATLSIHYTPGENEAVGYLFGVYVDEEGNVSRIPGSTYDNDSRCLIITTDHLSLYGVGYTKPSAKFTDIGSHWAEEYIDYAVGRGLLSGTSDTFFAPETAMTRGMLVTVLGRTVSVDDDEYTASSFTDVPADKYYMPYVEWAYKNDIVRGTGNQQFAPDRAVTREEIAVIFANYAKAVGYRLPMVREVIAYADDSSIGIVYKDAITEMQQSGVMTGDNRNMFNPKSSATRAEVSVMLYRYIKLTINPATAQGWTLNDAGQYYYYRDGKALSGWHDIDGARYFFNDDYTLKTGWVKDGEVWRYYFDNQILTGWQDIGDKWYYFYDDGSLARNATIDGYNLDENGVRKTK</sequence>
<feature type="signal peptide" evidence="3">
    <location>
        <begin position="1"/>
        <end position="30"/>
    </location>
</feature>
<dbReference type="Pfam" id="PF01473">
    <property type="entry name" value="Choline_bind_1"/>
    <property type="match status" value="2"/>
</dbReference>
<dbReference type="InterPro" id="IPR001119">
    <property type="entry name" value="SLH_dom"/>
</dbReference>
<dbReference type="Proteomes" id="UP000611629">
    <property type="component" value="Unassembled WGS sequence"/>
</dbReference>
<proteinExistence type="predicted"/>
<keyword evidence="1" id="KW-0677">Repeat</keyword>
<gene>
    <name evidence="5" type="ORF">HZF24_03510</name>
</gene>
<dbReference type="EMBL" id="JACBNQ010000002">
    <property type="protein sequence ID" value="NYB73201.1"/>
    <property type="molecule type" value="Genomic_DNA"/>
</dbReference>
<dbReference type="SUPFAM" id="SSF49265">
    <property type="entry name" value="Fibronectin type III"/>
    <property type="match status" value="1"/>
</dbReference>
<name>A0A974BHU8_SEDHY</name>
<evidence type="ECO:0000256" key="1">
    <source>
        <dbReference type="ARBA" id="ARBA00022737"/>
    </source>
</evidence>
<dbReference type="InterPro" id="IPR003961">
    <property type="entry name" value="FN3_dom"/>
</dbReference>
<reference evidence="5" key="1">
    <citation type="submission" date="2020-07" db="EMBL/GenBank/DDBJ databases">
        <title>Genomic analysis of a strain of Sedimentibacter Hydroxybenzoicus DSM7310.</title>
        <authorList>
            <person name="Ma S."/>
        </authorList>
    </citation>
    <scope>NUCLEOTIDE SEQUENCE</scope>
    <source>
        <strain evidence="5">DSM 7310</strain>
    </source>
</reference>
<dbReference type="Pfam" id="PF00395">
    <property type="entry name" value="SLH"/>
    <property type="match status" value="3"/>
</dbReference>
<keyword evidence="3" id="KW-0732">Signal</keyword>
<comment type="caution">
    <text evidence="5">The sequence shown here is derived from an EMBL/GenBank/DDBJ whole genome shotgun (WGS) entry which is preliminary data.</text>
</comment>
<feature type="domain" description="SLH" evidence="4">
    <location>
        <begin position="1783"/>
        <end position="1846"/>
    </location>
</feature>
<evidence type="ECO:0000259" key="4">
    <source>
        <dbReference type="PROSITE" id="PS51272"/>
    </source>
</evidence>
<evidence type="ECO:0000256" key="2">
    <source>
        <dbReference type="PROSITE-ProRule" id="PRU00591"/>
    </source>
</evidence>